<evidence type="ECO:0000256" key="1">
    <source>
        <dbReference type="SAM" id="Phobius"/>
    </source>
</evidence>
<keyword evidence="1" id="KW-0812">Transmembrane</keyword>
<proteinExistence type="predicted"/>
<reference evidence="2" key="1">
    <citation type="journal article" date="2017" name="Nature">
        <title>The sunflower genome provides insights into oil metabolism, flowering and Asterid evolution.</title>
        <authorList>
            <person name="Badouin H."/>
            <person name="Gouzy J."/>
            <person name="Grassa C.J."/>
            <person name="Murat F."/>
            <person name="Staton S.E."/>
            <person name="Cottret L."/>
            <person name="Lelandais-Briere C."/>
            <person name="Owens G.L."/>
            <person name="Carrere S."/>
            <person name="Mayjonade B."/>
            <person name="Legrand L."/>
            <person name="Gill N."/>
            <person name="Kane N.C."/>
            <person name="Bowers J.E."/>
            <person name="Hubner S."/>
            <person name="Bellec A."/>
            <person name="Berard A."/>
            <person name="Berges H."/>
            <person name="Blanchet N."/>
            <person name="Boniface M.C."/>
            <person name="Brunel D."/>
            <person name="Catrice O."/>
            <person name="Chaidir N."/>
            <person name="Claudel C."/>
            <person name="Donnadieu C."/>
            <person name="Faraut T."/>
            <person name="Fievet G."/>
            <person name="Helmstetter N."/>
            <person name="King M."/>
            <person name="Knapp S.J."/>
            <person name="Lai Z."/>
            <person name="Le Paslier M.C."/>
            <person name="Lippi Y."/>
            <person name="Lorenzon L."/>
            <person name="Mandel J.R."/>
            <person name="Marage G."/>
            <person name="Marchand G."/>
            <person name="Marquand E."/>
            <person name="Bret-Mestries E."/>
            <person name="Morien E."/>
            <person name="Nambeesan S."/>
            <person name="Nguyen T."/>
            <person name="Pegot-Espagnet P."/>
            <person name="Pouilly N."/>
            <person name="Raftis F."/>
            <person name="Sallet E."/>
            <person name="Schiex T."/>
            <person name="Thomas J."/>
            <person name="Vandecasteele C."/>
            <person name="Vares D."/>
            <person name="Vear F."/>
            <person name="Vautrin S."/>
            <person name="Crespi M."/>
            <person name="Mangin B."/>
            <person name="Burke J.M."/>
            <person name="Salse J."/>
            <person name="Munos S."/>
            <person name="Vincourt P."/>
            <person name="Rieseberg L.H."/>
            <person name="Langlade N.B."/>
        </authorList>
    </citation>
    <scope>NUCLEOTIDE SEQUENCE</scope>
    <source>
        <tissue evidence="2">Leaves</tissue>
    </source>
</reference>
<accession>A0A9K3HY63</accession>
<keyword evidence="3" id="KW-1185">Reference proteome</keyword>
<keyword evidence="1" id="KW-0472">Membrane</keyword>
<gene>
    <name evidence="2" type="ORF">HanXRQr2_Chr10g0449161</name>
</gene>
<evidence type="ECO:0000313" key="2">
    <source>
        <dbReference type="EMBL" id="KAF5787113.1"/>
    </source>
</evidence>
<name>A0A9K3HY63_HELAN</name>
<comment type="caution">
    <text evidence="2">The sequence shown here is derived from an EMBL/GenBank/DDBJ whole genome shotgun (WGS) entry which is preliminary data.</text>
</comment>
<dbReference type="AlphaFoldDB" id="A0A9K3HY63"/>
<feature type="transmembrane region" description="Helical" evidence="1">
    <location>
        <begin position="20"/>
        <end position="41"/>
    </location>
</feature>
<sequence length="57" mass="6551">MWHTSKARIGEAYYVRFCYSLSPNLSFIDLLSFLPFLLPIIEASTFKRSISNSSSPF</sequence>
<protein>
    <submittedName>
        <fullName evidence="2">Uncharacterized protein</fullName>
    </submittedName>
</protein>
<keyword evidence="1" id="KW-1133">Transmembrane helix</keyword>
<organism evidence="2 3">
    <name type="scientific">Helianthus annuus</name>
    <name type="common">Common sunflower</name>
    <dbReference type="NCBI Taxonomy" id="4232"/>
    <lineage>
        <taxon>Eukaryota</taxon>
        <taxon>Viridiplantae</taxon>
        <taxon>Streptophyta</taxon>
        <taxon>Embryophyta</taxon>
        <taxon>Tracheophyta</taxon>
        <taxon>Spermatophyta</taxon>
        <taxon>Magnoliopsida</taxon>
        <taxon>eudicotyledons</taxon>
        <taxon>Gunneridae</taxon>
        <taxon>Pentapetalae</taxon>
        <taxon>asterids</taxon>
        <taxon>campanulids</taxon>
        <taxon>Asterales</taxon>
        <taxon>Asteraceae</taxon>
        <taxon>Asteroideae</taxon>
        <taxon>Heliantheae alliance</taxon>
        <taxon>Heliantheae</taxon>
        <taxon>Helianthus</taxon>
    </lineage>
</organism>
<dbReference type="Gramene" id="mRNA:HanXRQr2_Chr10g0449161">
    <property type="protein sequence ID" value="mRNA:HanXRQr2_Chr10g0449161"/>
    <property type="gene ID" value="HanXRQr2_Chr10g0449161"/>
</dbReference>
<dbReference type="EMBL" id="MNCJ02000325">
    <property type="protein sequence ID" value="KAF5787113.1"/>
    <property type="molecule type" value="Genomic_DNA"/>
</dbReference>
<reference evidence="2" key="2">
    <citation type="submission" date="2020-06" db="EMBL/GenBank/DDBJ databases">
        <title>Helianthus annuus Genome sequencing and assembly Release 2.</title>
        <authorList>
            <person name="Gouzy J."/>
            <person name="Langlade N."/>
            <person name="Munos S."/>
        </authorList>
    </citation>
    <scope>NUCLEOTIDE SEQUENCE</scope>
    <source>
        <tissue evidence="2">Leaves</tissue>
    </source>
</reference>
<dbReference type="Proteomes" id="UP000215914">
    <property type="component" value="Unassembled WGS sequence"/>
</dbReference>
<evidence type="ECO:0000313" key="3">
    <source>
        <dbReference type="Proteomes" id="UP000215914"/>
    </source>
</evidence>